<evidence type="ECO:0000259" key="9">
    <source>
        <dbReference type="PROSITE" id="PS50929"/>
    </source>
</evidence>
<dbReference type="RefSeq" id="WP_134118883.1">
    <property type="nucleotide sequence ID" value="NZ_SOEG01000045.1"/>
</dbReference>
<dbReference type="CDD" id="cd03251">
    <property type="entry name" value="ABCC_MsbA"/>
    <property type="match status" value="1"/>
</dbReference>
<dbReference type="Gene3D" id="3.40.50.300">
    <property type="entry name" value="P-loop containing nucleotide triphosphate hydrolases"/>
    <property type="match status" value="1"/>
</dbReference>
<dbReference type="InterPro" id="IPR039421">
    <property type="entry name" value="Type_1_exporter"/>
</dbReference>
<evidence type="ECO:0000256" key="5">
    <source>
        <dbReference type="ARBA" id="ARBA00022989"/>
    </source>
</evidence>
<feature type="transmembrane region" description="Helical" evidence="7">
    <location>
        <begin position="135"/>
        <end position="152"/>
    </location>
</feature>
<gene>
    <name evidence="10" type="ORF">C7959_1453</name>
</gene>
<evidence type="ECO:0000256" key="7">
    <source>
        <dbReference type="SAM" id="Phobius"/>
    </source>
</evidence>
<name>A0A4R8GIA6_9FIRM</name>
<feature type="transmembrane region" description="Helical" evidence="7">
    <location>
        <begin position="49"/>
        <end position="70"/>
    </location>
</feature>
<dbReference type="GO" id="GO:0005886">
    <property type="term" value="C:plasma membrane"/>
    <property type="evidence" value="ECO:0007669"/>
    <property type="project" value="UniProtKB-SubCell"/>
</dbReference>
<comment type="caution">
    <text evidence="10">The sequence shown here is derived from an EMBL/GenBank/DDBJ whole genome shotgun (WGS) entry which is preliminary data.</text>
</comment>
<evidence type="ECO:0000313" key="11">
    <source>
        <dbReference type="Proteomes" id="UP000295832"/>
    </source>
</evidence>
<keyword evidence="2 7" id="KW-0812">Transmembrane</keyword>
<keyword evidence="4 10" id="KW-0067">ATP-binding</keyword>
<evidence type="ECO:0000256" key="6">
    <source>
        <dbReference type="ARBA" id="ARBA00023136"/>
    </source>
</evidence>
<feature type="transmembrane region" description="Helical" evidence="7">
    <location>
        <begin position="240"/>
        <end position="262"/>
    </location>
</feature>
<dbReference type="GO" id="GO:0005524">
    <property type="term" value="F:ATP binding"/>
    <property type="evidence" value="ECO:0007669"/>
    <property type="project" value="UniProtKB-KW"/>
</dbReference>
<feature type="domain" description="ABC transmembrane type-1" evidence="9">
    <location>
        <begin position="17"/>
        <end position="299"/>
    </location>
</feature>
<dbReference type="AlphaFoldDB" id="A0A4R8GIA6"/>
<evidence type="ECO:0000259" key="8">
    <source>
        <dbReference type="PROSITE" id="PS50893"/>
    </source>
</evidence>
<dbReference type="InterPro" id="IPR011527">
    <property type="entry name" value="ABC1_TM_dom"/>
</dbReference>
<dbReference type="PROSITE" id="PS50929">
    <property type="entry name" value="ABC_TM1F"/>
    <property type="match status" value="1"/>
</dbReference>
<dbReference type="SMART" id="SM00382">
    <property type="entry name" value="AAA"/>
    <property type="match status" value="1"/>
</dbReference>
<keyword evidence="6 7" id="KW-0472">Membrane</keyword>
<protein>
    <submittedName>
        <fullName evidence="10">ATP-binding cassette subfamily B protein</fullName>
    </submittedName>
</protein>
<dbReference type="InterPro" id="IPR003593">
    <property type="entry name" value="AAA+_ATPase"/>
</dbReference>
<sequence length="573" mass="65615">MLKKFISYYKKHFKLFILDIGSAFIMSGIDLIFPFFIKEMIDKHFPRQNFSMAFNIILILLGLYILRFLLQHIVHHWGHVVGIRMETDMRRDLFSHLQTLDFKFYDNNKVGYLMSRITNDLLNISELAHHGPEDLFISTVMILGSFIILININLKLALLTFIMIPIMILFSFKLGKRMHQHFKNNKERLGILNSEIEDSLSGIRVVKSFTNEEVVKKKFSIVNNNYCNSRETTMKTMADFYASMNFFSNMIILITLAAGAYFIKKGELTTGQLVAFIFYVKMFMEPIKRLVSFNEQFQKGMAGFQRFTELMAIKTEIKENEDAKKLENIKGNIKYSNVSFGYNHHNKVLTGINFSINAGETVAFVGPSGAGKSTLCKLLPRFYDIDKGEILIDNLNIQNLSLVSLRNNIGIVQQDIFLFNGTIKENILYGRLDATQEEIIEAAKEANAHEFIINLENGYDTNIGERGVKLSGGQKQRISIARSFLKNPPILILDEATSSLDNESERIIQKSLAKLSQDRTTLVIAHRLSTVRNADKIIVLTDKGIVEIGKHEELLDKTDGVYRKLYTKQFSLV</sequence>
<dbReference type="GO" id="GO:0015421">
    <property type="term" value="F:ABC-type oligopeptide transporter activity"/>
    <property type="evidence" value="ECO:0007669"/>
    <property type="project" value="TreeGrafter"/>
</dbReference>
<evidence type="ECO:0000256" key="2">
    <source>
        <dbReference type="ARBA" id="ARBA00022692"/>
    </source>
</evidence>
<dbReference type="GO" id="GO:0016887">
    <property type="term" value="F:ATP hydrolysis activity"/>
    <property type="evidence" value="ECO:0007669"/>
    <property type="project" value="InterPro"/>
</dbReference>
<dbReference type="InterPro" id="IPR027417">
    <property type="entry name" value="P-loop_NTPase"/>
</dbReference>
<comment type="subcellular location">
    <subcellularLocation>
        <location evidence="1">Cell membrane</location>
        <topology evidence="1">Multi-pass membrane protein</topology>
    </subcellularLocation>
</comment>
<evidence type="ECO:0000256" key="3">
    <source>
        <dbReference type="ARBA" id="ARBA00022741"/>
    </source>
</evidence>
<proteinExistence type="predicted"/>
<keyword evidence="3" id="KW-0547">Nucleotide-binding</keyword>
<dbReference type="PANTHER" id="PTHR43394:SF1">
    <property type="entry name" value="ATP-BINDING CASSETTE SUB-FAMILY B MEMBER 10, MITOCHONDRIAL"/>
    <property type="match status" value="1"/>
</dbReference>
<accession>A0A4R8GIA6</accession>
<dbReference type="PANTHER" id="PTHR43394">
    <property type="entry name" value="ATP-DEPENDENT PERMEASE MDL1, MITOCHONDRIAL"/>
    <property type="match status" value="1"/>
</dbReference>
<dbReference type="PROSITE" id="PS00211">
    <property type="entry name" value="ABC_TRANSPORTER_1"/>
    <property type="match status" value="1"/>
</dbReference>
<reference evidence="10 11" key="1">
    <citation type="submission" date="2019-03" db="EMBL/GenBank/DDBJ databases">
        <title>Subsurface microbial communities from deep shales in Ohio and West Virginia, USA.</title>
        <authorList>
            <person name="Wrighton K."/>
        </authorList>
    </citation>
    <scope>NUCLEOTIDE SEQUENCE [LARGE SCALE GENOMIC DNA]</scope>
    <source>
        <strain evidence="10 11">MSL 6dP</strain>
    </source>
</reference>
<keyword evidence="5 7" id="KW-1133">Transmembrane helix</keyword>
<dbReference type="EMBL" id="SOEG01000045">
    <property type="protein sequence ID" value="TDX45400.1"/>
    <property type="molecule type" value="Genomic_DNA"/>
</dbReference>
<dbReference type="CDD" id="cd18549">
    <property type="entry name" value="ABC_6TM_YwjA_like"/>
    <property type="match status" value="1"/>
</dbReference>
<dbReference type="STRING" id="926561.GCA_000379025_02787"/>
<dbReference type="Pfam" id="PF00005">
    <property type="entry name" value="ABC_tran"/>
    <property type="match status" value="1"/>
</dbReference>
<dbReference type="Pfam" id="PF00664">
    <property type="entry name" value="ABC_membrane"/>
    <property type="match status" value="1"/>
</dbReference>
<dbReference type="InterPro" id="IPR017871">
    <property type="entry name" value="ABC_transporter-like_CS"/>
</dbReference>
<feature type="domain" description="ABC transporter" evidence="8">
    <location>
        <begin position="333"/>
        <end position="567"/>
    </location>
</feature>
<dbReference type="SUPFAM" id="SSF90123">
    <property type="entry name" value="ABC transporter transmembrane region"/>
    <property type="match status" value="1"/>
</dbReference>
<dbReference type="Proteomes" id="UP000295832">
    <property type="component" value="Unassembled WGS sequence"/>
</dbReference>
<dbReference type="InterPro" id="IPR036640">
    <property type="entry name" value="ABC1_TM_sf"/>
</dbReference>
<dbReference type="InterPro" id="IPR003439">
    <property type="entry name" value="ABC_transporter-like_ATP-bd"/>
</dbReference>
<evidence type="ECO:0000313" key="10">
    <source>
        <dbReference type="EMBL" id="TDX45400.1"/>
    </source>
</evidence>
<dbReference type="FunFam" id="3.40.50.300:FF:000218">
    <property type="entry name" value="Multidrug ABC transporter ATP-binding protein"/>
    <property type="match status" value="1"/>
</dbReference>
<dbReference type="PROSITE" id="PS50893">
    <property type="entry name" value="ABC_TRANSPORTER_2"/>
    <property type="match status" value="1"/>
</dbReference>
<evidence type="ECO:0000256" key="4">
    <source>
        <dbReference type="ARBA" id="ARBA00022840"/>
    </source>
</evidence>
<organism evidence="10 11">
    <name type="scientific">Orenia marismortui</name>
    <dbReference type="NCBI Taxonomy" id="46469"/>
    <lineage>
        <taxon>Bacteria</taxon>
        <taxon>Bacillati</taxon>
        <taxon>Bacillota</taxon>
        <taxon>Clostridia</taxon>
        <taxon>Halanaerobiales</taxon>
        <taxon>Halobacteroidaceae</taxon>
        <taxon>Orenia</taxon>
    </lineage>
</organism>
<dbReference type="Gene3D" id="1.20.1560.10">
    <property type="entry name" value="ABC transporter type 1, transmembrane domain"/>
    <property type="match status" value="1"/>
</dbReference>
<keyword evidence="11" id="KW-1185">Reference proteome</keyword>
<feature type="transmembrane region" description="Helical" evidence="7">
    <location>
        <begin position="12"/>
        <end position="37"/>
    </location>
</feature>
<evidence type="ECO:0000256" key="1">
    <source>
        <dbReference type="ARBA" id="ARBA00004651"/>
    </source>
</evidence>
<dbReference type="SUPFAM" id="SSF52540">
    <property type="entry name" value="P-loop containing nucleoside triphosphate hydrolases"/>
    <property type="match status" value="1"/>
</dbReference>